<dbReference type="InterPro" id="IPR001138">
    <property type="entry name" value="Zn2Cys6_DnaBD"/>
</dbReference>
<organism evidence="3 4">
    <name type="scientific">Apiospora rasikravindrae</name>
    <dbReference type="NCBI Taxonomy" id="990691"/>
    <lineage>
        <taxon>Eukaryota</taxon>
        <taxon>Fungi</taxon>
        <taxon>Dikarya</taxon>
        <taxon>Ascomycota</taxon>
        <taxon>Pezizomycotina</taxon>
        <taxon>Sordariomycetes</taxon>
        <taxon>Xylariomycetidae</taxon>
        <taxon>Amphisphaeriales</taxon>
        <taxon>Apiosporaceae</taxon>
        <taxon>Apiospora</taxon>
    </lineage>
</organism>
<comment type="caution">
    <text evidence="3">The sequence shown here is derived from an EMBL/GenBank/DDBJ whole genome shotgun (WGS) entry which is preliminary data.</text>
</comment>
<sequence>MAPGRKRGGGCWTCRLRRKLCDSIRPVCGSCQSLDIPCHTGESKPVWMKGSARQQRMTETAKQTVKQNALLRKEWRLLTHEHQNIVVTTTRDFEAPRVPFVPQRCREVRTKWAMP</sequence>
<name>A0ABR1RPD1_9PEZI</name>
<evidence type="ECO:0000313" key="4">
    <source>
        <dbReference type="Proteomes" id="UP001444661"/>
    </source>
</evidence>
<dbReference type="InterPro" id="IPR036864">
    <property type="entry name" value="Zn2-C6_fun-type_DNA-bd_sf"/>
</dbReference>
<gene>
    <name evidence="3" type="ORF">PG993_014984</name>
</gene>
<proteinExistence type="predicted"/>
<keyword evidence="1" id="KW-0539">Nucleus</keyword>
<dbReference type="Pfam" id="PF00172">
    <property type="entry name" value="Zn_clus"/>
    <property type="match status" value="1"/>
</dbReference>
<dbReference type="Proteomes" id="UP001444661">
    <property type="component" value="Unassembled WGS sequence"/>
</dbReference>
<protein>
    <recommendedName>
        <fullName evidence="2">Zn(2)-C6 fungal-type domain-containing protein</fullName>
    </recommendedName>
</protein>
<dbReference type="EMBL" id="JAQQWK010000014">
    <property type="protein sequence ID" value="KAK8016795.1"/>
    <property type="molecule type" value="Genomic_DNA"/>
</dbReference>
<dbReference type="SUPFAM" id="SSF57701">
    <property type="entry name" value="Zn2/Cys6 DNA-binding domain"/>
    <property type="match status" value="1"/>
</dbReference>
<dbReference type="PROSITE" id="PS00463">
    <property type="entry name" value="ZN2_CY6_FUNGAL_1"/>
    <property type="match status" value="1"/>
</dbReference>
<dbReference type="SMART" id="SM00066">
    <property type="entry name" value="GAL4"/>
    <property type="match status" value="1"/>
</dbReference>
<evidence type="ECO:0000256" key="1">
    <source>
        <dbReference type="ARBA" id="ARBA00023242"/>
    </source>
</evidence>
<dbReference type="Gene3D" id="4.10.240.10">
    <property type="entry name" value="Zn(2)-C6 fungal-type DNA-binding domain"/>
    <property type="match status" value="1"/>
</dbReference>
<accession>A0ABR1RPD1</accession>
<keyword evidence="4" id="KW-1185">Reference proteome</keyword>
<dbReference type="PROSITE" id="PS50048">
    <property type="entry name" value="ZN2_CY6_FUNGAL_2"/>
    <property type="match status" value="1"/>
</dbReference>
<evidence type="ECO:0000313" key="3">
    <source>
        <dbReference type="EMBL" id="KAK8016795.1"/>
    </source>
</evidence>
<feature type="domain" description="Zn(2)-C6 fungal-type" evidence="2">
    <location>
        <begin position="10"/>
        <end position="40"/>
    </location>
</feature>
<dbReference type="CDD" id="cd00067">
    <property type="entry name" value="GAL4"/>
    <property type="match status" value="1"/>
</dbReference>
<evidence type="ECO:0000259" key="2">
    <source>
        <dbReference type="PROSITE" id="PS50048"/>
    </source>
</evidence>
<reference evidence="3 4" key="1">
    <citation type="submission" date="2023-01" db="EMBL/GenBank/DDBJ databases">
        <title>Analysis of 21 Apiospora genomes using comparative genomics revels a genus with tremendous synthesis potential of carbohydrate active enzymes and secondary metabolites.</title>
        <authorList>
            <person name="Sorensen T."/>
        </authorList>
    </citation>
    <scope>NUCLEOTIDE SEQUENCE [LARGE SCALE GENOMIC DNA]</scope>
    <source>
        <strain evidence="3 4">CBS 33761</strain>
    </source>
</reference>